<dbReference type="InterPro" id="IPR003838">
    <property type="entry name" value="ABC3_permease_C"/>
</dbReference>
<feature type="domain" description="ABC3 transporter permease C-terminal" evidence="7">
    <location>
        <begin position="310"/>
        <end position="424"/>
    </location>
</feature>
<dbReference type="EMBL" id="RPOK01000004">
    <property type="protein sequence ID" value="RPJ65924.1"/>
    <property type="molecule type" value="Genomic_DNA"/>
</dbReference>
<keyword evidence="3 6" id="KW-0812">Transmembrane</keyword>
<feature type="transmembrane region" description="Helical" evidence="6">
    <location>
        <begin position="793"/>
        <end position="815"/>
    </location>
</feature>
<dbReference type="PANTHER" id="PTHR30572:SF18">
    <property type="entry name" value="ABC-TYPE MACROLIDE FAMILY EXPORT SYSTEM PERMEASE COMPONENT 2"/>
    <property type="match status" value="1"/>
</dbReference>
<dbReference type="Pfam" id="PF12704">
    <property type="entry name" value="MacB_PCD"/>
    <property type="match status" value="1"/>
</dbReference>
<dbReference type="OrthoDB" id="9770036at2"/>
<evidence type="ECO:0000256" key="3">
    <source>
        <dbReference type="ARBA" id="ARBA00022692"/>
    </source>
</evidence>
<feature type="transmembrane region" description="Helical" evidence="6">
    <location>
        <begin position="401"/>
        <end position="426"/>
    </location>
</feature>
<evidence type="ECO:0000256" key="2">
    <source>
        <dbReference type="ARBA" id="ARBA00022475"/>
    </source>
</evidence>
<comment type="subcellular location">
    <subcellularLocation>
        <location evidence="1">Cell membrane</location>
        <topology evidence="1">Multi-pass membrane protein</topology>
    </subcellularLocation>
</comment>
<accession>A0A3N5Z632</accession>
<keyword evidence="10" id="KW-1185">Reference proteome</keyword>
<feature type="transmembrane region" description="Helical" evidence="6">
    <location>
        <begin position="21"/>
        <end position="41"/>
    </location>
</feature>
<evidence type="ECO:0000259" key="7">
    <source>
        <dbReference type="Pfam" id="PF02687"/>
    </source>
</evidence>
<feature type="domain" description="ABC3 transporter permease C-terminal" evidence="7">
    <location>
        <begin position="712"/>
        <end position="821"/>
    </location>
</feature>
<dbReference type="Pfam" id="PF02687">
    <property type="entry name" value="FtsX"/>
    <property type="match status" value="2"/>
</dbReference>
<comment type="caution">
    <text evidence="9">The sequence shown here is derived from an EMBL/GenBank/DDBJ whole genome shotgun (WGS) entry which is preliminary data.</text>
</comment>
<reference evidence="9 10" key="1">
    <citation type="submission" date="2018-11" db="EMBL/GenBank/DDBJ databases">
        <authorList>
            <person name="Ye M.-Q."/>
            <person name="Du Z.-J."/>
        </authorList>
    </citation>
    <scope>NUCLEOTIDE SEQUENCE [LARGE SCALE GENOMIC DNA]</scope>
    <source>
        <strain evidence="9 10">U0105</strain>
    </source>
</reference>
<feature type="transmembrane region" description="Helical" evidence="6">
    <location>
        <begin position="709"/>
        <end position="732"/>
    </location>
</feature>
<evidence type="ECO:0000313" key="10">
    <source>
        <dbReference type="Proteomes" id="UP000275281"/>
    </source>
</evidence>
<dbReference type="InterPro" id="IPR050250">
    <property type="entry name" value="Macrolide_Exporter_MacB"/>
</dbReference>
<feature type="transmembrane region" description="Helical" evidence="6">
    <location>
        <begin position="304"/>
        <end position="326"/>
    </location>
</feature>
<evidence type="ECO:0000259" key="8">
    <source>
        <dbReference type="Pfam" id="PF12704"/>
    </source>
</evidence>
<keyword evidence="5 6" id="KW-0472">Membrane</keyword>
<feature type="domain" description="MacB-like periplasmic core" evidence="8">
    <location>
        <begin position="20"/>
        <end position="242"/>
    </location>
</feature>
<evidence type="ECO:0000313" key="9">
    <source>
        <dbReference type="EMBL" id="RPJ65924.1"/>
    </source>
</evidence>
<dbReference type="RefSeq" id="WP_124028555.1">
    <property type="nucleotide sequence ID" value="NZ_JBHRSN010000007.1"/>
</dbReference>
<proteinExistence type="predicted"/>
<feature type="transmembrane region" description="Helical" evidence="6">
    <location>
        <begin position="753"/>
        <end position="781"/>
    </location>
</feature>
<dbReference type="GO" id="GO:0022857">
    <property type="term" value="F:transmembrane transporter activity"/>
    <property type="evidence" value="ECO:0007669"/>
    <property type="project" value="TreeGrafter"/>
</dbReference>
<feature type="transmembrane region" description="Helical" evidence="6">
    <location>
        <begin position="355"/>
        <end position="381"/>
    </location>
</feature>
<evidence type="ECO:0000256" key="4">
    <source>
        <dbReference type="ARBA" id="ARBA00022989"/>
    </source>
</evidence>
<evidence type="ECO:0000256" key="5">
    <source>
        <dbReference type="ARBA" id="ARBA00023136"/>
    </source>
</evidence>
<dbReference type="Proteomes" id="UP000275281">
    <property type="component" value="Unassembled WGS sequence"/>
</dbReference>
<organism evidence="9 10">
    <name type="scientific">Alteromonas sediminis</name>
    <dbReference type="NCBI Taxonomy" id="2259342"/>
    <lineage>
        <taxon>Bacteria</taxon>
        <taxon>Pseudomonadati</taxon>
        <taxon>Pseudomonadota</taxon>
        <taxon>Gammaproteobacteria</taxon>
        <taxon>Alteromonadales</taxon>
        <taxon>Alteromonadaceae</taxon>
        <taxon>Alteromonas/Salinimonas group</taxon>
        <taxon>Alteromonas</taxon>
    </lineage>
</organism>
<name>A0A3N5Z632_9ALTE</name>
<gene>
    <name evidence="9" type="ORF">DRW07_14040</name>
</gene>
<evidence type="ECO:0000256" key="1">
    <source>
        <dbReference type="ARBA" id="ARBA00004651"/>
    </source>
</evidence>
<sequence>MFANYFTIAWRNIIKRPLFSAINIIGLAIGLMSCLLIMLFVRSESGYDTWLPDSERIARLHTAYTMPGRPPFLTVRSAGRVMPALRDYLTNEIEAGVRLVSWGTTILKDGQGFSDGVIFADQDLFNVIDLPLVHGTSASSFNKPNDLLVTEETAIRYFGRTDVVGETLTLCCMGDQPVELAISGVLKDLPENTHLNLSLLVYMDVALFSTFPGVLETWNSVNVFSYFKLREGISLAQTQTRINYWLNNESPYAEQFKEFMGTETDMKVTDGVKLKLMGIEDIYLKARKDAGSMGDFKTLGDEKMVFTFTLVAFLILLIACINFMNLSTARAGQRAKEVAMRKVLGASRQKVATQFLFEATALVFISMLIALVAVEIALPYYNEILNKSIAFDLLKDPQLLGAIFTIVILVGLGAGSYPALVLSRYLPGQILKASKSNDSEGSAKLRSALVVIQFAVSIGLLICTSVVYLQTKHANEIDLGYNKDQKLVLNIGPLQDNRDSLKQELEALPVIDQVVFSSEVPSQDFENNTNFTRPGVDGNEPISELLNYHNMDFGFFETYDVEPVAGRLFDESYGTDIFVPATEEQAGKGGAILNMSAVRKLGFDTPEQAIGVTLRQQLREGTSEITIVGVIPDIYFRSIKFDVRPSIYLLNKARLRVATITYSNAGPVEVRKAIEDIWTKLAPMQPIDLQFLNEMIESQYRQEVAQMRLFSAFAVLAVIVACLGLYGLAAFSAERRTKEIGIRKVMGASVKDIIMLLIWQFSRPVLLANVLAWPVAVWLMLSWLEQFPQRIDLVILLPICIFAAVVSVLIAWLTVGGNAARVAAANPIGALRHE</sequence>
<dbReference type="PANTHER" id="PTHR30572">
    <property type="entry name" value="MEMBRANE COMPONENT OF TRANSPORTER-RELATED"/>
    <property type="match status" value="1"/>
</dbReference>
<keyword evidence="2" id="KW-1003">Cell membrane</keyword>
<keyword evidence="4 6" id="KW-1133">Transmembrane helix</keyword>
<dbReference type="InterPro" id="IPR025857">
    <property type="entry name" value="MacB_PCD"/>
</dbReference>
<protein>
    <submittedName>
        <fullName evidence="9">ABC transporter permease</fullName>
    </submittedName>
</protein>
<dbReference type="GO" id="GO:0005886">
    <property type="term" value="C:plasma membrane"/>
    <property type="evidence" value="ECO:0007669"/>
    <property type="project" value="UniProtKB-SubCell"/>
</dbReference>
<evidence type="ECO:0000256" key="6">
    <source>
        <dbReference type="SAM" id="Phobius"/>
    </source>
</evidence>
<dbReference type="AlphaFoldDB" id="A0A3N5Z632"/>
<feature type="transmembrane region" description="Helical" evidence="6">
    <location>
        <begin position="447"/>
        <end position="469"/>
    </location>
</feature>